<proteinExistence type="predicted"/>
<evidence type="ECO:0000313" key="1">
    <source>
        <dbReference type="EMBL" id="JAD73352.1"/>
    </source>
</evidence>
<name>A0A0A9CPB4_ARUDO</name>
<organism evidence="1">
    <name type="scientific">Arundo donax</name>
    <name type="common">Giant reed</name>
    <name type="synonym">Donax arundinaceus</name>
    <dbReference type="NCBI Taxonomy" id="35708"/>
    <lineage>
        <taxon>Eukaryota</taxon>
        <taxon>Viridiplantae</taxon>
        <taxon>Streptophyta</taxon>
        <taxon>Embryophyta</taxon>
        <taxon>Tracheophyta</taxon>
        <taxon>Spermatophyta</taxon>
        <taxon>Magnoliopsida</taxon>
        <taxon>Liliopsida</taxon>
        <taxon>Poales</taxon>
        <taxon>Poaceae</taxon>
        <taxon>PACMAD clade</taxon>
        <taxon>Arundinoideae</taxon>
        <taxon>Arundineae</taxon>
        <taxon>Arundo</taxon>
    </lineage>
</organism>
<accession>A0A0A9CPB4</accession>
<dbReference type="AlphaFoldDB" id="A0A0A9CPB4"/>
<reference evidence="1" key="2">
    <citation type="journal article" date="2015" name="Data Brief">
        <title>Shoot transcriptome of the giant reed, Arundo donax.</title>
        <authorList>
            <person name="Barrero R.A."/>
            <person name="Guerrero F.D."/>
            <person name="Moolhuijzen P."/>
            <person name="Goolsby J.A."/>
            <person name="Tidwell J."/>
            <person name="Bellgard S.E."/>
            <person name="Bellgard M.I."/>
        </authorList>
    </citation>
    <scope>NUCLEOTIDE SEQUENCE</scope>
    <source>
        <tissue evidence="1">Shoot tissue taken approximately 20 cm above the soil surface</tissue>
    </source>
</reference>
<sequence length="77" mass="8679">MLSSYIFTTSKVTIGPRVFSPYNIFPWYLDKVFLDISNILSVSSYLLGDDSCRLTNKASNSSNNICNFDSRSSKPIK</sequence>
<reference evidence="1" key="1">
    <citation type="submission" date="2014-09" db="EMBL/GenBank/DDBJ databases">
        <authorList>
            <person name="Magalhaes I.L.F."/>
            <person name="Oliveira U."/>
            <person name="Santos F.R."/>
            <person name="Vidigal T.H.D.A."/>
            <person name="Brescovit A.D."/>
            <person name="Santos A.J."/>
        </authorList>
    </citation>
    <scope>NUCLEOTIDE SEQUENCE</scope>
    <source>
        <tissue evidence="1">Shoot tissue taken approximately 20 cm above the soil surface</tissue>
    </source>
</reference>
<dbReference type="EMBL" id="GBRH01224543">
    <property type="protein sequence ID" value="JAD73352.1"/>
    <property type="molecule type" value="Transcribed_RNA"/>
</dbReference>
<protein>
    <submittedName>
        <fullName evidence="1">Uncharacterized protein</fullName>
    </submittedName>
</protein>